<dbReference type="SUPFAM" id="SSF53067">
    <property type="entry name" value="Actin-like ATPase domain"/>
    <property type="match status" value="2"/>
</dbReference>
<dbReference type="NCBIfam" id="TIGR02707">
    <property type="entry name" value="butyr_kinase"/>
    <property type="match status" value="1"/>
</dbReference>
<evidence type="ECO:0000256" key="2">
    <source>
        <dbReference type="ARBA" id="ARBA00008748"/>
    </source>
</evidence>
<evidence type="ECO:0000256" key="7">
    <source>
        <dbReference type="ARBA" id="ARBA00022840"/>
    </source>
</evidence>
<name>B5CTM0_PHOPM</name>
<dbReference type="InterPro" id="IPR000890">
    <property type="entry name" value="Aliphatic_acid_kin_short-chain"/>
</dbReference>
<dbReference type="EMBL" id="ABQC02000002">
    <property type="protein sequence ID" value="EDY97308.1"/>
    <property type="molecule type" value="Genomic_DNA"/>
</dbReference>
<dbReference type="HAMAP" id="MF_00542">
    <property type="entry name" value="Butyrate_kinase"/>
    <property type="match status" value="1"/>
</dbReference>
<dbReference type="InterPro" id="IPR011245">
    <property type="entry name" value="Butyrate_kin"/>
</dbReference>
<dbReference type="PROSITE" id="PS01076">
    <property type="entry name" value="ACETATE_KINASE_2"/>
    <property type="match status" value="1"/>
</dbReference>
<dbReference type="InterPro" id="IPR043129">
    <property type="entry name" value="ATPase_NBD"/>
</dbReference>
<accession>B5CTM0</accession>
<dbReference type="PANTHER" id="PTHR21060:SF3">
    <property type="entry name" value="BUTYRATE KINASE 2-RELATED"/>
    <property type="match status" value="1"/>
</dbReference>
<comment type="similarity">
    <text evidence="2 9 10">Belongs to the acetokinase family.</text>
</comment>
<evidence type="ECO:0000256" key="10">
    <source>
        <dbReference type="RuleBase" id="RU003835"/>
    </source>
</evidence>
<evidence type="ECO:0000256" key="9">
    <source>
        <dbReference type="HAMAP-Rule" id="MF_00542"/>
    </source>
</evidence>
<dbReference type="CDD" id="cd24011">
    <property type="entry name" value="ASKHA_NBD_BK"/>
    <property type="match status" value="1"/>
</dbReference>
<dbReference type="InterPro" id="IPR023865">
    <property type="entry name" value="Aliphatic_acid_kinase_CS"/>
</dbReference>
<gene>
    <name evidence="9 11" type="primary">buk</name>
    <name evidence="11" type="ORF">BACPLE_00097</name>
</gene>
<evidence type="ECO:0000313" key="12">
    <source>
        <dbReference type="Proteomes" id="UP000003452"/>
    </source>
</evidence>
<dbReference type="GO" id="GO:0008776">
    <property type="term" value="F:acetate kinase activity"/>
    <property type="evidence" value="ECO:0007669"/>
    <property type="project" value="TreeGrafter"/>
</dbReference>
<comment type="catalytic activity">
    <reaction evidence="8 9">
        <text>butanoate + ATP = butanoyl phosphate + ADP</text>
        <dbReference type="Rhea" id="RHEA:13585"/>
        <dbReference type="ChEBI" id="CHEBI:17968"/>
        <dbReference type="ChEBI" id="CHEBI:30616"/>
        <dbReference type="ChEBI" id="CHEBI:58079"/>
        <dbReference type="ChEBI" id="CHEBI:456216"/>
        <dbReference type="EC" id="2.7.2.7"/>
    </reaction>
</comment>
<dbReference type="GO" id="GO:0006083">
    <property type="term" value="P:acetate metabolic process"/>
    <property type="evidence" value="ECO:0007669"/>
    <property type="project" value="TreeGrafter"/>
</dbReference>
<keyword evidence="4 9" id="KW-0808">Transferase</keyword>
<keyword evidence="6 9" id="KW-0418">Kinase</keyword>
<reference evidence="11 12" key="1">
    <citation type="submission" date="2008-08" db="EMBL/GenBank/DDBJ databases">
        <title>Draft genome sequence of Bacteroides plebeius (DSM 17135).</title>
        <authorList>
            <person name="Sudarsanam P."/>
            <person name="Ley R."/>
            <person name="Guruge J."/>
            <person name="Turnbaugh P.J."/>
            <person name="Mahowald M."/>
            <person name="Liep D."/>
            <person name="Gordon J."/>
        </authorList>
    </citation>
    <scope>NUCLEOTIDE SEQUENCE [LARGE SCALE GENOMIC DNA]</scope>
    <source>
        <strain evidence="12">DSM 17135 / JCM 12973 / M2</strain>
    </source>
</reference>
<evidence type="ECO:0000256" key="8">
    <source>
        <dbReference type="ARBA" id="ARBA00048596"/>
    </source>
</evidence>
<sequence length="372" mass="40842">MSGRDTKRIKLDLMKILVINPGSTSTKLAVYENENPIWRESIAHPSKELADFHHINEQYEYRRKCVHDTLEKAGIPLAFDAVIARGGLLKPTPGGVYQINERIKHDLWHADMEHASNLAAWIADEIAHCAGCPSYLADPVVTDELRDLARISGIPELPRISIFHALNSRAVSRSYAARIGRKYEELNLIVAHLGGGISVSAHHYGKVVDVNNALNGEGPFSPERAGTLPARQLVDMCFSGKYTYAEIRKMINGRGGLVAHLGTTDVQSIIRWAHAGAEKHKLVLDAMLYTVAKQVGAMHIALHGQTDAVILTGGIAFNDYCIQGLREWLEGLAPIVVIPGEDEMGALAMNALGVLRGELILQEYAPEEDVKE</sequence>
<dbReference type="AlphaFoldDB" id="B5CTM0"/>
<evidence type="ECO:0000256" key="5">
    <source>
        <dbReference type="ARBA" id="ARBA00022741"/>
    </source>
</evidence>
<keyword evidence="3 9" id="KW-0963">Cytoplasm</keyword>
<proteinExistence type="inferred from homology"/>
<evidence type="ECO:0000256" key="3">
    <source>
        <dbReference type="ARBA" id="ARBA00022490"/>
    </source>
</evidence>
<dbReference type="Proteomes" id="UP000003452">
    <property type="component" value="Unassembled WGS sequence"/>
</dbReference>
<reference evidence="11 12" key="2">
    <citation type="submission" date="2008-08" db="EMBL/GenBank/DDBJ databases">
        <authorList>
            <person name="Fulton L."/>
            <person name="Clifton S."/>
            <person name="Fulton B."/>
            <person name="Xu J."/>
            <person name="Minx P."/>
            <person name="Pepin K.H."/>
            <person name="Johnson M."/>
            <person name="Thiruvilangam P."/>
            <person name="Bhonagiri V."/>
            <person name="Nash W.E."/>
            <person name="Mardis E.R."/>
            <person name="Wilson R.K."/>
        </authorList>
    </citation>
    <scope>NUCLEOTIDE SEQUENCE [LARGE SCALE GENOMIC DNA]</scope>
    <source>
        <strain evidence="12">DSM 17135 / JCM 12973 / M2</strain>
    </source>
</reference>
<keyword evidence="5 9" id="KW-0547">Nucleotide-binding</keyword>
<evidence type="ECO:0000256" key="4">
    <source>
        <dbReference type="ARBA" id="ARBA00022679"/>
    </source>
</evidence>
<dbReference type="PRINTS" id="PR00471">
    <property type="entry name" value="ACETATEKNASE"/>
</dbReference>
<dbReference type="Pfam" id="PF00871">
    <property type="entry name" value="Acetate_kinase"/>
    <property type="match status" value="1"/>
</dbReference>
<evidence type="ECO:0000256" key="1">
    <source>
        <dbReference type="ARBA" id="ARBA00004496"/>
    </source>
</evidence>
<dbReference type="PROSITE" id="PS01075">
    <property type="entry name" value="ACETATE_KINASE_1"/>
    <property type="match status" value="1"/>
</dbReference>
<dbReference type="EC" id="2.7.2.7" evidence="9"/>
<comment type="caution">
    <text evidence="11">The sequence shown here is derived from an EMBL/GenBank/DDBJ whole genome shotgun (WGS) entry which is preliminary data.</text>
</comment>
<evidence type="ECO:0000256" key="6">
    <source>
        <dbReference type="ARBA" id="ARBA00022777"/>
    </source>
</evidence>
<dbReference type="PIRSF" id="PIRSF036458">
    <property type="entry name" value="Butyrate_kin"/>
    <property type="match status" value="1"/>
</dbReference>
<keyword evidence="7 9" id="KW-0067">ATP-binding</keyword>
<organism evidence="11 12">
    <name type="scientific">Phocaeicola plebeius (strain DSM 17135 / JCM 12973 / CCUG 54634 / M2)</name>
    <name type="common">Bacteroides plebeius</name>
    <dbReference type="NCBI Taxonomy" id="484018"/>
    <lineage>
        <taxon>Bacteria</taxon>
        <taxon>Pseudomonadati</taxon>
        <taxon>Bacteroidota</taxon>
        <taxon>Bacteroidia</taxon>
        <taxon>Bacteroidales</taxon>
        <taxon>Bacteroidaceae</taxon>
        <taxon>Phocaeicola</taxon>
    </lineage>
</organism>
<evidence type="ECO:0000313" key="11">
    <source>
        <dbReference type="EMBL" id="EDY97308.1"/>
    </source>
</evidence>
<dbReference type="Gene3D" id="3.30.420.40">
    <property type="match status" value="2"/>
</dbReference>
<dbReference type="NCBIfam" id="NF002834">
    <property type="entry name" value="PRK03011.1-5"/>
    <property type="match status" value="1"/>
</dbReference>
<dbReference type="HOGENOM" id="CLU_048716_0_0_10"/>
<comment type="subcellular location">
    <subcellularLocation>
        <location evidence="1 9">Cytoplasm</location>
    </subcellularLocation>
</comment>
<dbReference type="GO" id="GO:0005737">
    <property type="term" value="C:cytoplasm"/>
    <property type="evidence" value="ECO:0007669"/>
    <property type="project" value="UniProtKB-SubCell"/>
</dbReference>
<dbReference type="GO" id="GO:0005524">
    <property type="term" value="F:ATP binding"/>
    <property type="evidence" value="ECO:0007669"/>
    <property type="project" value="UniProtKB-KW"/>
</dbReference>
<dbReference type="PANTHER" id="PTHR21060">
    <property type="entry name" value="ACETATE KINASE"/>
    <property type="match status" value="1"/>
</dbReference>
<dbReference type="GO" id="GO:0047761">
    <property type="term" value="F:butyrate kinase activity"/>
    <property type="evidence" value="ECO:0007669"/>
    <property type="project" value="UniProtKB-UniRule"/>
</dbReference>
<dbReference type="eggNOG" id="COG3426">
    <property type="taxonomic scope" value="Bacteria"/>
</dbReference>
<protein>
    <recommendedName>
        <fullName evidence="9">Probable butyrate kinase</fullName>
        <shortName evidence="9">BK</shortName>
        <ecNumber evidence="9">2.7.2.7</ecNumber>
    </recommendedName>
    <alternativeName>
        <fullName evidence="9">Branched-chain carboxylic acid kinase</fullName>
    </alternativeName>
</protein>